<sequence length="91" mass="10119">MERIWHRCLVLGMLILGQATLTPGKGKGRGRNRGNPEHLTLSFATPVLKASLRDLVTEMELSTMPIAMAIIDFFRVALFALFSRGSLAYSR</sequence>
<reference evidence="1" key="1">
    <citation type="submission" date="2020-11" db="EMBL/GenBank/DDBJ databases">
        <authorList>
            <person name="Tran Van P."/>
        </authorList>
    </citation>
    <scope>NUCLEOTIDE SEQUENCE</scope>
</reference>
<organism evidence="1">
    <name type="scientific">Cyprideis torosa</name>
    <dbReference type="NCBI Taxonomy" id="163714"/>
    <lineage>
        <taxon>Eukaryota</taxon>
        <taxon>Metazoa</taxon>
        <taxon>Ecdysozoa</taxon>
        <taxon>Arthropoda</taxon>
        <taxon>Crustacea</taxon>
        <taxon>Oligostraca</taxon>
        <taxon>Ostracoda</taxon>
        <taxon>Podocopa</taxon>
        <taxon>Podocopida</taxon>
        <taxon>Cytherocopina</taxon>
        <taxon>Cytheroidea</taxon>
        <taxon>Cytherideidae</taxon>
        <taxon>Cyprideis</taxon>
    </lineage>
</organism>
<proteinExistence type="predicted"/>
<dbReference type="AlphaFoldDB" id="A0A7R8W4E6"/>
<protein>
    <submittedName>
        <fullName evidence="1">Uncharacterized protein</fullName>
    </submittedName>
</protein>
<name>A0A7R8W4E6_9CRUS</name>
<evidence type="ECO:0000313" key="1">
    <source>
        <dbReference type="EMBL" id="CAD7224677.1"/>
    </source>
</evidence>
<gene>
    <name evidence="1" type="ORF">CTOB1V02_LOCUS2632</name>
</gene>
<accession>A0A7R8W4E6</accession>
<dbReference type="EMBL" id="OB660417">
    <property type="protein sequence ID" value="CAD7224677.1"/>
    <property type="molecule type" value="Genomic_DNA"/>
</dbReference>